<evidence type="ECO:0000313" key="1">
    <source>
        <dbReference type="EMBL" id="QEM42980.1"/>
    </source>
</evidence>
<organism evidence="1 2">
    <name type="scientific">Escherichia phage vB_EcoM_4HA13</name>
    <dbReference type="NCBI Taxonomy" id="2601675"/>
    <lineage>
        <taxon>Viruses</taxon>
        <taxon>Duplodnaviria</taxon>
        <taxon>Heunggongvirae</taxon>
        <taxon>Uroviricota</taxon>
        <taxon>Caudoviricetes</taxon>
        <taxon>Chaseviridae</taxon>
        <taxon>Cleopatravirinae</taxon>
        <taxon>Sabourvirus</taxon>
        <taxon>Sabourvirus sv4HA13</taxon>
    </lineage>
</organism>
<accession>A0A7D0N8T0</accession>
<reference evidence="1" key="1">
    <citation type="submission" date="2019-07" db="EMBL/GenBank/DDBJ databases">
        <authorList>
            <person name="Lin J."/>
            <person name="Cucic S."/>
            <person name="Klem A."/>
            <person name="Kropinski A."/>
            <person name="Anany H."/>
        </authorList>
    </citation>
    <scope>NUCLEOTIDE SEQUENCE [LARGE SCALE GENOMIC DNA]</scope>
</reference>
<proteinExistence type="predicted"/>
<protein>
    <submittedName>
        <fullName evidence="1">Uncharacterized protein</fullName>
    </submittedName>
</protein>
<name>A0A7D0N8T0_9CAUD</name>
<sequence length="56" mass="6745">MILLRHISGTLYVCTDDYYFAQYWNSTQKKWRISQILRSSLQNNCVRIGNNFLRSK</sequence>
<gene>
    <name evidence="1" type="ORF">AC4HA13_0009</name>
</gene>
<dbReference type="Proteomes" id="UP000509770">
    <property type="component" value="Segment"/>
</dbReference>
<dbReference type="EMBL" id="MN136198">
    <property type="protein sequence ID" value="QEM42980.1"/>
    <property type="molecule type" value="Genomic_DNA"/>
</dbReference>
<keyword evidence="2" id="KW-1185">Reference proteome</keyword>
<evidence type="ECO:0000313" key="2">
    <source>
        <dbReference type="Proteomes" id="UP000509770"/>
    </source>
</evidence>